<gene>
    <name evidence="4" type="ORF">E4665_17630</name>
</gene>
<feature type="non-terminal residue" evidence="4">
    <location>
        <position position="1312"/>
    </location>
</feature>
<organism evidence="4 5">
    <name type="scientific">Sporolactobacillus shoreae</name>
    <dbReference type="NCBI Taxonomy" id="1465501"/>
    <lineage>
        <taxon>Bacteria</taxon>
        <taxon>Bacillati</taxon>
        <taxon>Bacillota</taxon>
        <taxon>Bacilli</taxon>
        <taxon>Bacillales</taxon>
        <taxon>Sporolactobacillaceae</taxon>
        <taxon>Sporolactobacillus</taxon>
    </lineage>
</organism>
<dbReference type="PANTHER" id="PTHR37813:SF1">
    <property type="entry name" value="FELS-2 PROPHAGE PROTEIN"/>
    <property type="match status" value="1"/>
</dbReference>
<keyword evidence="5" id="KW-1185">Reference proteome</keyword>
<dbReference type="Proteomes" id="UP000298347">
    <property type="component" value="Unassembled WGS sequence"/>
</dbReference>
<protein>
    <submittedName>
        <fullName evidence="4">Phage tail tape measure protein</fullName>
    </submittedName>
</protein>
<feature type="domain" description="Phage tail tape measure protein" evidence="3">
    <location>
        <begin position="317"/>
        <end position="520"/>
    </location>
</feature>
<accession>A0A4Z0GIX0</accession>
<sequence>MVEAGRPLGNLVIKFGLDGAQFMDALKNIQQAVKQNENAMKTNLKVYDAADMQLDKLAHKYEDTELVLKSLRAEADKLNETYQQQINDGKENTAYHQRLAKQINDNIAKQAMYTKQLKDTKLALDDEQRGTRTLTDQLGLSQRSTQANISAFDAMKKSLQANRAEYTGLGQQIQLRNSILDNEKAKLQQLITLEGKDSSAVQKQRTALDELGSAQIQAQARFDKLAKSVGGASQANVVLRDGLDKIKTNLSTAADKISAVGSSMTVATLGLGAGFMYGAKQSLDFQNKLQTIKSLLMSSGDSAKSAGDVVKGMTTQGIQLSNKYGVSVQSIGDAYEMMIRKGDSGTQAMAAVEKMLKASTAAGSDFLETTKTSMNVMEQFFGKSQNSAQTAANTTKVTNAMAYAADHGSAKFLELGYSMNYVGDYAKSVGYSMEDMSAYLEVMSRRGVEGTSAGTGLRGVIASLAKPSKQAAAAMKDIGLQTKDSHGNLLRLSDIIQQLRDKTAGMGTGDRANIISHMFGRTSLPTVTALMTETNKQLNDFSANIKKAESQDYAGGVTNRMMQSGLNQLNRFKQEASNLAMTLSTTLMPEVNGLIGDLNSVFTWFSRLPGPVQTTVASIGLFTAAVAPAAIGTASLLRSLSTLSDGAKWASKMLRGVGSASKVEAAAGLASTVTSAGEAATGLAGAGAAAGEAAAGIAGTASGAGMLASALPLLFNPVTGTIAVLGALGAGAYYFWNQSQKLADTSTTVADKLAKQHGVLAQQIDDFDKLKTNCHLSQSELGKYIDLQDNLKKATSADQVKNLKDQMDQLQKKSGLSNKQLQTMAGLSKDMVKDIPGAATAVTNEGNAFAYTTDKIKKYNQAQADKILQDYQQKYQAALGNEKKLRDDINYQQSQQGDVQSKINTMQAISNDLAIHGLTYTQAKYDWIKGINVLLQDGGSQLHQDLGNLEAQNEQIQKAIDKDKAQLGIVNQLREKIADFELSQAGINEKGQKGIQVLADQVEKLQEQKKQLDQNYAMHKISVTEYQNGVKSIQDQISHLKGVGQQISNDTGGAYSLNKTLAKDINKHIKFTGDTKSAADAINSSLAKNISKAVSVGVKMPTYSTVKFMQVNDMATHARATGAHNLPVAETALIGEAGREFVHDPQVGTYLADKPSIVHLSRGSSVLKNADTERLGKALGLPGFATGVGDYFDSLLGKQNQTITLGLNQLPDAINGLTDALVNVIGNQLTKLISNPNGSGASRWIPTIELAASMSNVNLNSEMLNAILARVTKESGGDPNAVQRIVDINSLQGHPAQGILQYIPRTFEGWMR</sequence>
<evidence type="ECO:0000313" key="5">
    <source>
        <dbReference type="Proteomes" id="UP000298347"/>
    </source>
</evidence>
<evidence type="ECO:0000256" key="1">
    <source>
        <dbReference type="ARBA" id="ARBA00022612"/>
    </source>
</evidence>
<dbReference type="NCBIfam" id="TIGR01760">
    <property type="entry name" value="tape_meas_TP901"/>
    <property type="match status" value="1"/>
</dbReference>
<reference evidence="4 5" key="1">
    <citation type="journal article" date="2015" name="Int. J. Syst. Evol. Microbiol.">
        <title>Sporolactobacillus shoreae sp. nov. and Sporolactobacillus spathodeae sp. nov., two spore-forming lactic acid bacteria isolated from tree barks in Thailand.</title>
        <authorList>
            <person name="Thamacharoensuk T."/>
            <person name="Kitahara M."/>
            <person name="Ohkuma M."/>
            <person name="Thongchul N."/>
            <person name="Tanasupawat S."/>
        </authorList>
    </citation>
    <scope>NUCLEOTIDE SEQUENCE [LARGE SCALE GENOMIC DNA]</scope>
    <source>
        <strain evidence="4 5">BK92</strain>
    </source>
</reference>
<dbReference type="PANTHER" id="PTHR37813">
    <property type="entry name" value="FELS-2 PROPHAGE PROTEIN"/>
    <property type="match status" value="1"/>
</dbReference>
<dbReference type="EMBL" id="SRJD01000041">
    <property type="protein sequence ID" value="TGA95706.1"/>
    <property type="molecule type" value="Genomic_DNA"/>
</dbReference>
<feature type="coiled-coil region" evidence="2">
    <location>
        <begin position="946"/>
        <end position="1022"/>
    </location>
</feature>
<keyword evidence="2" id="KW-0175">Coiled coil</keyword>
<dbReference type="Pfam" id="PF10145">
    <property type="entry name" value="PhageMin_Tail"/>
    <property type="match status" value="1"/>
</dbReference>
<evidence type="ECO:0000256" key="2">
    <source>
        <dbReference type="SAM" id="Coils"/>
    </source>
</evidence>
<feature type="coiled-coil region" evidence="2">
    <location>
        <begin position="793"/>
        <end position="820"/>
    </location>
</feature>
<evidence type="ECO:0000259" key="3">
    <source>
        <dbReference type="Pfam" id="PF10145"/>
    </source>
</evidence>
<name>A0A4Z0GIX0_9BACL</name>
<proteinExistence type="predicted"/>
<dbReference type="InterPro" id="IPR010090">
    <property type="entry name" value="Phage_tape_meas"/>
</dbReference>
<dbReference type="RefSeq" id="WP_135350112.1">
    <property type="nucleotide sequence ID" value="NZ_SRJD01000041.1"/>
</dbReference>
<dbReference type="OrthoDB" id="28713at2"/>
<comment type="caution">
    <text evidence="4">The sequence shown here is derived from an EMBL/GenBank/DDBJ whole genome shotgun (WGS) entry which is preliminary data.</text>
</comment>
<evidence type="ECO:0000313" key="4">
    <source>
        <dbReference type="EMBL" id="TGA95706.1"/>
    </source>
</evidence>
<keyword evidence="1" id="KW-1188">Viral release from host cell</keyword>
<feature type="coiled-coil region" evidence="2">
    <location>
        <begin position="54"/>
        <end position="92"/>
    </location>
</feature>